<gene>
    <name evidence="2" type="ORF">KEM10_07090</name>
</gene>
<feature type="compositionally biased region" description="Basic residues" evidence="1">
    <location>
        <begin position="344"/>
        <end position="353"/>
    </location>
</feature>
<evidence type="ECO:0000313" key="2">
    <source>
        <dbReference type="EMBL" id="MBS2098042.1"/>
    </source>
</evidence>
<dbReference type="InterPro" id="IPR019861">
    <property type="entry name" value="PorP/SprF_Bacteroidetes"/>
</dbReference>
<dbReference type="NCBIfam" id="TIGR03519">
    <property type="entry name" value="T9SS_PorP_fam"/>
    <property type="match status" value="1"/>
</dbReference>
<proteinExistence type="predicted"/>
<dbReference type="EMBL" id="JAGUCO010000003">
    <property type="protein sequence ID" value="MBS2098042.1"/>
    <property type="molecule type" value="Genomic_DNA"/>
</dbReference>
<organism evidence="2 3">
    <name type="scientific">Carboxylicivirga linearis</name>
    <dbReference type="NCBI Taxonomy" id="1628157"/>
    <lineage>
        <taxon>Bacteria</taxon>
        <taxon>Pseudomonadati</taxon>
        <taxon>Bacteroidota</taxon>
        <taxon>Bacteroidia</taxon>
        <taxon>Marinilabiliales</taxon>
        <taxon>Marinilabiliaceae</taxon>
        <taxon>Carboxylicivirga</taxon>
    </lineage>
</organism>
<accession>A0ABS5JT54</accession>
<keyword evidence="3" id="KW-1185">Reference proteome</keyword>
<comment type="caution">
    <text evidence="2">The sequence shown here is derived from an EMBL/GenBank/DDBJ whole genome shotgun (WGS) entry which is preliminary data.</text>
</comment>
<evidence type="ECO:0000313" key="3">
    <source>
        <dbReference type="Proteomes" id="UP000708576"/>
    </source>
</evidence>
<reference evidence="2 3" key="1">
    <citation type="journal article" date="2015" name="Int. J. Syst. Evol. Microbiol.">
        <title>Carboxylicivirga linearis sp. nov., isolated from a sea cucumber culture pond.</title>
        <authorList>
            <person name="Wang F.Q."/>
            <person name="Zhou Y.X."/>
            <person name="Lin X.Z."/>
            <person name="Chen G.J."/>
            <person name="Du Z.J."/>
        </authorList>
    </citation>
    <scope>NUCLEOTIDE SEQUENCE [LARGE SCALE GENOMIC DNA]</scope>
    <source>
        <strain evidence="2 3">FB218</strain>
    </source>
</reference>
<dbReference type="Proteomes" id="UP000708576">
    <property type="component" value="Unassembled WGS sequence"/>
</dbReference>
<protein>
    <submittedName>
        <fullName evidence="2">PorP/SprF family type IX secretion system membrane protein</fullName>
    </submittedName>
</protein>
<dbReference type="RefSeq" id="WP_212215283.1">
    <property type="nucleotide sequence ID" value="NZ_JAGUCO010000003.1"/>
</dbReference>
<sequence>MRKRVSIYILVGLFHFLGAKGQDFHFSQFYANPLYLSPSLAGATDGGRMVLNYRNQWPAINEAFSTAAVSFDNFFSQFNSGIGVYLIQDKAGSAGLTTTQAAFQYSYNLLVSSDWQVVPAIQFTYGNKSVDFSKIVFPDQPPGQGGGSGGWDRLSNDQVQYIDLAASVFVYSSKYWIGLTVDHLAKPNYSFMNEQAEVDLKYVLFGGYNIWTEKRRNRAMNRAFSMSFRYQNQANQNQADVGLYWYNGPLELGFWYRGLPLFNDVKSAAINQDAIVALLGYDFGMFRVGYSYDITISNLGWATQGAHELSLILEFNQKGNMRMGGKRPSVPCSETANPRSSGGKYRKKRRRIF</sequence>
<dbReference type="Pfam" id="PF11751">
    <property type="entry name" value="PorP_SprF"/>
    <property type="match status" value="1"/>
</dbReference>
<feature type="region of interest" description="Disordered" evidence="1">
    <location>
        <begin position="324"/>
        <end position="353"/>
    </location>
</feature>
<evidence type="ECO:0000256" key="1">
    <source>
        <dbReference type="SAM" id="MobiDB-lite"/>
    </source>
</evidence>
<name>A0ABS5JT54_9BACT</name>